<proteinExistence type="predicted"/>
<feature type="region of interest" description="Disordered" evidence="1">
    <location>
        <begin position="311"/>
        <end position="333"/>
    </location>
</feature>
<sequence length="2144" mass="225693">TFSRDEAKDSLCPSRVASPFPASRAEAAYARAVACEAAAAYEQDNAAAYELDNASRAWTPMRSEVQQDLGLHAVPELGQETLQELKVEEPTAAAPAEEPTEAAEMPVAEPELEEARFRLESEADAAFALAEAASVAREVTAAYVLGVVSRAFQSLSELEHPVPEIGQETLKELKVEKRTAAAPAEEPTEEKQLKQLPTLSLWEGSKLCEAEISLPASPMSSARSQGSSALFGVLCKELVGSLVINEAAEQPPRQSLTQQSSSSFSVAVFDTETKVNKVILSPEVEQAESQASQAEAEVRLQHPALLSLLGGDSRPAFREGPAPRVPSGRALSSSPFSLANSSSQVFSTHSAATSLFGLGFDVVERLICQTTTLEDRSSEASEASEIISEHGGSEALSGAMLGSLLPEFGALARPKSVASEVGTMAPEEAFADAVELEDERWEQRDVLAASLVHLDRLLLPPGAPGGTASPAVSKAMSEATMVPEEAAAAAAQASEELLSVLNVLSASLRPALKPESDAETVSLEEALEEEGERQGQRAVLAASLKESLAPPAVFSKAESEAATVTPQEAFSAAAEMEDERLQQKDVLAASLVKLLVNGLEPPAAPSRTLSDTTNLPEDLAVTLTLLQALVPGDDEPSSKPASEVGTIAPEEAFAAAEGLFATADAEMLREVADTLEPPAAPSRAFSDTTNLPEDLFATLTLRQALLPSSRPASEVGTIAPEEALAAAEAVNERWERHAVLAASLTRPDTLLGSLELTLSRPSSAALSDGHLSSEASDSSEEFRRGVSGALIDTVLSWASNADSKKAPSSLASHVVDLDSSDKDSVSELVPQLMKSMWQEADEQVTEEQFKAVPAGCSPAASRAFSSCTVDSATLGSGFAAEVMATACLQEVALCVGLDDPARSVASHVSSKGESALPPSLLAELGFPVDLAAALGTAAPRRLGAPSSDVASADSEDLQLRSIGGNVVNKLVGELLLSGLADSADGSVVQSATDRQDIVSARSNDSEDVQIRSIGGKVINRLVGEVLQSECGEGSDGSVIRELALSEASRPVSRESRGGPESVFTFASFEQDLLDAAAGSNAFWKVAASAPSSRPLSGSCIRSGYSPAVTGPASACTDWSWEERMLDAATGLHDNDAVMEFILQTPFAQTLAKEKLQRLGAAIPARDHSKAASLADEVASPSKNRGPAASSLLIANAEASNSEGLHLDDGSASVVQVLLSAEHSKDASLASEMESLKLSSGLANSIFNEAMESIRAKDGQESSVVSEASSVPPRHDVTQRIVEELLGRKESETAPCDISAASQSAFSFGLPHDLATGTLDRALACLSVTEAPSAQDLTAGSDVASEKLPDGLSMRIFDGALACQSNSAAAPNDLSVVSDSIASGGKLSEGFAQRIFDSAFEDLAAAGRARTPTDSIVSEEGSGVQLPGDYTQELFEQAMEALSGPGNGLSTTVSVVSVSTFQAEVLVASLVNEVALTPDVASLVSEVASTPDVLTPVDNGGSMLACPITPDGSEVELDADALSKRPAPPEARRTQAGKVGEEDGDMTFRSAPSFHGPPPAAGRKQIQEEEEEETTLRSAPPPAVGRRQTQEGENDEETTFRSAPSVPGPPPAVGRKQIQEEEQDEDTTFRSAPHSHGPPPAVGRRQVEEDPDPAGKPALKSAPLLLDLALSELPLGCAASAESVRTDARERVVDAVLSRSQKPPAQIPGEGGVWIAGLEGLEGGKSQTKLAKSPPRRHVFEQSLGEDDGRPVRSPSGGGAAAATAARRLAAQSITSMLRNTQKENEEMKASLHKKFYSPAPGTKLQTTPSLPLIPLDKEKASLETKRAVRLVYHRVLSPPPAYRKYSEKSAMDLDCQDEKDPKLHFDAALMEKRFLQQRATYQALPGAVPLTRKEVGAVSPPQKSGQKGKISTRSKSVLLLDRNGRREASSEAEAHCPAYILRYDSADLIENSIVDCHRQARYLSFEQQFGSLQQHEQLREDRYIYQAVAEACTQLLSMLEAPPPMAEYESEGGRGQDGITSVLVREIKAERVLLMRCVQDFELRMQETVPRPVPATLAEPLARLRSGKAAAPQDAAEVPGREPGSNYGGIQIDDDAPRSLNTFDNGRSAAASAGHPAGSSFAPANDRSRVDQLLQRLQQGVSIS</sequence>
<evidence type="ECO:0000313" key="2">
    <source>
        <dbReference type="EMBL" id="CAE8611142.1"/>
    </source>
</evidence>
<gene>
    <name evidence="2" type="ORF">PGLA1383_LOCUS28951</name>
</gene>
<reference evidence="2" key="1">
    <citation type="submission" date="2021-02" db="EMBL/GenBank/DDBJ databases">
        <authorList>
            <person name="Dougan E. K."/>
            <person name="Rhodes N."/>
            <person name="Thang M."/>
            <person name="Chan C."/>
        </authorList>
    </citation>
    <scope>NUCLEOTIDE SEQUENCE</scope>
</reference>
<dbReference type="Proteomes" id="UP000654075">
    <property type="component" value="Unassembled WGS sequence"/>
</dbReference>
<protein>
    <submittedName>
        <fullName evidence="2">Uncharacterized protein</fullName>
    </submittedName>
</protein>
<feature type="region of interest" description="Disordered" evidence="1">
    <location>
        <begin position="1741"/>
        <end position="1761"/>
    </location>
</feature>
<organism evidence="2 3">
    <name type="scientific">Polarella glacialis</name>
    <name type="common">Dinoflagellate</name>
    <dbReference type="NCBI Taxonomy" id="89957"/>
    <lineage>
        <taxon>Eukaryota</taxon>
        <taxon>Sar</taxon>
        <taxon>Alveolata</taxon>
        <taxon>Dinophyceae</taxon>
        <taxon>Suessiales</taxon>
        <taxon>Suessiaceae</taxon>
        <taxon>Polarella</taxon>
    </lineage>
</organism>
<keyword evidence="3" id="KW-1185">Reference proteome</keyword>
<evidence type="ECO:0000313" key="3">
    <source>
        <dbReference type="Proteomes" id="UP000654075"/>
    </source>
</evidence>
<feature type="region of interest" description="Disordered" evidence="1">
    <location>
        <begin position="1520"/>
        <end position="1658"/>
    </location>
</feature>
<dbReference type="EMBL" id="CAJNNV010024932">
    <property type="protein sequence ID" value="CAE8611142.1"/>
    <property type="molecule type" value="Genomic_DNA"/>
</dbReference>
<evidence type="ECO:0000256" key="1">
    <source>
        <dbReference type="SAM" id="MobiDB-lite"/>
    </source>
</evidence>
<accession>A0A813FEB5</accession>
<feature type="non-terminal residue" evidence="2">
    <location>
        <position position="1"/>
    </location>
</feature>
<feature type="region of interest" description="Disordered" evidence="1">
    <location>
        <begin position="2065"/>
        <end position="2127"/>
    </location>
</feature>
<dbReference type="OrthoDB" id="10688224at2759"/>
<name>A0A813FEB5_POLGL</name>
<comment type="caution">
    <text evidence="2">The sequence shown here is derived from an EMBL/GenBank/DDBJ whole genome shotgun (WGS) entry which is preliminary data.</text>
</comment>
<feature type="compositionally biased region" description="Low complexity" evidence="1">
    <location>
        <begin position="2108"/>
        <end position="2124"/>
    </location>
</feature>